<keyword evidence="3" id="KW-1185">Reference proteome</keyword>
<dbReference type="OrthoDB" id="5191158at2"/>
<name>A0A7J5BCZ2_9MICO</name>
<dbReference type="AlphaFoldDB" id="A0A7J5BCZ2"/>
<keyword evidence="1" id="KW-0472">Membrane</keyword>
<comment type="caution">
    <text evidence="2">The sequence shown here is derived from an EMBL/GenBank/DDBJ whole genome shotgun (WGS) entry which is preliminary data.</text>
</comment>
<keyword evidence="1" id="KW-0812">Transmembrane</keyword>
<protein>
    <submittedName>
        <fullName evidence="2">Fe-S oxidoreductase</fullName>
    </submittedName>
</protein>
<dbReference type="Proteomes" id="UP000433493">
    <property type="component" value="Unassembled WGS sequence"/>
</dbReference>
<dbReference type="EMBL" id="WBKB01000003">
    <property type="protein sequence ID" value="KAB1643681.1"/>
    <property type="molecule type" value="Genomic_DNA"/>
</dbReference>
<reference evidence="2 3" key="1">
    <citation type="submission" date="2019-09" db="EMBL/GenBank/DDBJ databases">
        <title>Phylogeny of genus Pseudoclavibacter and closely related genus.</title>
        <authorList>
            <person name="Li Y."/>
        </authorList>
    </citation>
    <scope>NUCLEOTIDE SEQUENCE [LARGE SCALE GENOMIC DNA]</scope>
    <source>
        <strain evidence="2 3">KCTC 13959</strain>
    </source>
</reference>
<gene>
    <name evidence="2" type="ORF">F8O05_06690</name>
</gene>
<keyword evidence="1" id="KW-1133">Transmembrane helix</keyword>
<organism evidence="2 3">
    <name type="scientific">Gulosibacter chungangensis</name>
    <dbReference type="NCBI Taxonomy" id="979746"/>
    <lineage>
        <taxon>Bacteria</taxon>
        <taxon>Bacillati</taxon>
        <taxon>Actinomycetota</taxon>
        <taxon>Actinomycetes</taxon>
        <taxon>Micrococcales</taxon>
        <taxon>Microbacteriaceae</taxon>
        <taxon>Gulosibacter</taxon>
    </lineage>
</organism>
<feature type="transmembrane region" description="Helical" evidence="1">
    <location>
        <begin position="21"/>
        <end position="39"/>
    </location>
</feature>
<evidence type="ECO:0000256" key="1">
    <source>
        <dbReference type="SAM" id="Phobius"/>
    </source>
</evidence>
<evidence type="ECO:0000313" key="2">
    <source>
        <dbReference type="EMBL" id="KAB1643681.1"/>
    </source>
</evidence>
<proteinExistence type="predicted"/>
<accession>A0A7J5BCZ2</accession>
<evidence type="ECO:0000313" key="3">
    <source>
        <dbReference type="Proteomes" id="UP000433493"/>
    </source>
</evidence>
<sequence>MRCNDRSMILRLTKEILLDSPISRLGAAFATGVALVYGLPLSTGKVKRHNSLIVLRGLLNWAFKRGGVCVGRVYLTNQNVSARVLKHEEVHVRQWRRYGMLFPILYAFAGANPLKNRFEIEAGLEDGGYVRRGSKVGR</sequence>